<keyword evidence="2" id="KW-1185">Reference proteome</keyword>
<reference evidence="1 2" key="1">
    <citation type="journal article" date="2017" name="Gigascience">
        <title>Draft genome of the honey bee ectoparasitic mite, Tropilaelaps mercedesae, is shaped by the parasitic life history.</title>
        <authorList>
            <person name="Dong X."/>
            <person name="Armstrong S.D."/>
            <person name="Xia D."/>
            <person name="Makepeace B.L."/>
            <person name="Darby A.C."/>
            <person name="Kadowaki T."/>
        </authorList>
    </citation>
    <scope>NUCLEOTIDE SEQUENCE [LARGE SCALE GENOMIC DNA]</scope>
    <source>
        <strain evidence="1">Wuxi-XJTLU</strain>
    </source>
</reference>
<proteinExistence type="predicted"/>
<gene>
    <name evidence="1" type="ORF">BIW11_04658</name>
</gene>
<dbReference type="AlphaFoldDB" id="A0A1V9X3I1"/>
<protein>
    <submittedName>
        <fullName evidence="1">Uncharacterized protein</fullName>
    </submittedName>
</protein>
<accession>A0A1V9X3I1</accession>
<dbReference type="Proteomes" id="UP000192247">
    <property type="component" value="Unassembled WGS sequence"/>
</dbReference>
<name>A0A1V9X3I1_9ACAR</name>
<comment type="caution">
    <text evidence="1">The sequence shown here is derived from an EMBL/GenBank/DDBJ whole genome shotgun (WGS) entry which is preliminary data.</text>
</comment>
<dbReference type="InParanoid" id="A0A1V9X3I1"/>
<dbReference type="EMBL" id="MNPL01026513">
    <property type="protein sequence ID" value="OQR67953.1"/>
    <property type="molecule type" value="Genomic_DNA"/>
</dbReference>
<feature type="non-terminal residue" evidence="1">
    <location>
        <position position="30"/>
    </location>
</feature>
<evidence type="ECO:0000313" key="1">
    <source>
        <dbReference type="EMBL" id="OQR67953.1"/>
    </source>
</evidence>
<sequence length="30" mass="3553">MFSRFYVKTYLKKQMTMVIKDGALAGIKQR</sequence>
<evidence type="ECO:0000313" key="2">
    <source>
        <dbReference type="Proteomes" id="UP000192247"/>
    </source>
</evidence>
<organism evidence="1 2">
    <name type="scientific">Tropilaelaps mercedesae</name>
    <dbReference type="NCBI Taxonomy" id="418985"/>
    <lineage>
        <taxon>Eukaryota</taxon>
        <taxon>Metazoa</taxon>
        <taxon>Ecdysozoa</taxon>
        <taxon>Arthropoda</taxon>
        <taxon>Chelicerata</taxon>
        <taxon>Arachnida</taxon>
        <taxon>Acari</taxon>
        <taxon>Parasitiformes</taxon>
        <taxon>Mesostigmata</taxon>
        <taxon>Gamasina</taxon>
        <taxon>Dermanyssoidea</taxon>
        <taxon>Laelapidae</taxon>
        <taxon>Tropilaelaps</taxon>
    </lineage>
</organism>